<dbReference type="GO" id="GO:0004190">
    <property type="term" value="F:aspartic-type endopeptidase activity"/>
    <property type="evidence" value="ECO:0007669"/>
    <property type="project" value="UniProtKB-KW"/>
</dbReference>
<evidence type="ECO:0000256" key="4">
    <source>
        <dbReference type="ARBA" id="ARBA00022801"/>
    </source>
</evidence>
<dbReference type="InterPro" id="IPR057670">
    <property type="entry name" value="SH3_retrovirus"/>
</dbReference>
<dbReference type="GO" id="GO:0046872">
    <property type="term" value="F:metal ion binding"/>
    <property type="evidence" value="ECO:0007669"/>
    <property type="project" value="UniProtKB-KW"/>
</dbReference>
<dbReference type="Pfam" id="PF00665">
    <property type="entry name" value="rve"/>
    <property type="match status" value="1"/>
</dbReference>
<dbReference type="PANTHER" id="PTHR42648">
    <property type="entry name" value="TRANSPOSASE, PUTATIVE-RELATED"/>
    <property type="match status" value="1"/>
</dbReference>
<dbReference type="InterPro" id="IPR012337">
    <property type="entry name" value="RNaseH-like_sf"/>
</dbReference>
<dbReference type="GO" id="GO:0003676">
    <property type="term" value="F:nucleic acid binding"/>
    <property type="evidence" value="ECO:0007669"/>
    <property type="project" value="InterPro"/>
</dbReference>
<feature type="compositionally biased region" description="Polar residues" evidence="5">
    <location>
        <begin position="290"/>
        <end position="305"/>
    </location>
</feature>
<dbReference type="Gene3D" id="3.30.420.10">
    <property type="entry name" value="Ribonuclease H-like superfamily/Ribonuclease H"/>
    <property type="match status" value="1"/>
</dbReference>
<dbReference type="Pfam" id="PF13976">
    <property type="entry name" value="gag_pre-integrs"/>
    <property type="match status" value="1"/>
</dbReference>
<dbReference type="InterPro" id="IPR013103">
    <property type="entry name" value="RVT_2"/>
</dbReference>
<dbReference type="Proteomes" id="UP000326396">
    <property type="component" value="Linkage Group LG5"/>
</dbReference>
<dbReference type="CDD" id="cd09272">
    <property type="entry name" value="RNase_HI_RT_Ty1"/>
    <property type="match status" value="1"/>
</dbReference>
<feature type="compositionally biased region" description="Polar residues" evidence="5">
    <location>
        <begin position="157"/>
        <end position="189"/>
    </location>
</feature>
<dbReference type="InterPro" id="IPR025724">
    <property type="entry name" value="GAG-pre-integrase_dom"/>
</dbReference>
<dbReference type="OrthoDB" id="414104at2759"/>
<evidence type="ECO:0000259" key="6">
    <source>
        <dbReference type="PROSITE" id="PS50994"/>
    </source>
</evidence>
<evidence type="ECO:0000256" key="5">
    <source>
        <dbReference type="SAM" id="MobiDB-lite"/>
    </source>
</evidence>
<feature type="domain" description="Integrase catalytic" evidence="6">
    <location>
        <begin position="601"/>
        <end position="777"/>
    </location>
</feature>
<evidence type="ECO:0000313" key="8">
    <source>
        <dbReference type="Proteomes" id="UP000326396"/>
    </source>
</evidence>
<dbReference type="PANTHER" id="PTHR42648:SF32">
    <property type="entry name" value="RIBONUCLEASE H-LIKE DOMAIN, GAG-PRE-INTEGRASE DOMAIN PROTEIN-RELATED"/>
    <property type="match status" value="1"/>
</dbReference>
<accession>A0A5N6MIJ1</accession>
<feature type="region of interest" description="Disordered" evidence="5">
    <location>
        <begin position="290"/>
        <end position="344"/>
    </location>
</feature>
<keyword evidence="1" id="KW-0645">Protease</keyword>
<organism evidence="7 8">
    <name type="scientific">Mikania micrantha</name>
    <name type="common">bitter vine</name>
    <dbReference type="NCBI Taxonomy" id="192012"/>
    <lineage>
        <taxon>Eukaryota</taxon>
        <taxon>Viridiplantae</taxon>
        <taxon>Streptophyta</taxon>
        <taxon>Embryophyta</taxon>
        <taxon>Tracheophyta</taxon>
        <taxon>Spermatophyta</taxon>
        <taxon>Magnoliopsida</taxon>
        <taxon>eudicotyledons</taxon>
        <taxon>Gunneridae</taxon>
        <taxon>Pentapetalae</taxon>
        <taxon>asterids</taxon>
        <taxon>campanulids</taxon>
        <taxon>Asterales</taxon>
        <taxon>Asteraceae</taxon>
        <taxon>Asteroideae</taxon>
        <taxon>Heliantheae alliance</taxon>
        <taxon>Eupatorieae</taxon>
        <taxon>Mikania</taxon>
    </lineage>
</organism>
<name>A0A5N6MIJ1_9ASTR</name>
<dbReference type="InterPro" id="IPR043502">
    <property type="entry name" value="DNA/RNA_pol_sf"/>
</dbReference>
<dbReference type="SUPFAM" id="SSF53098">
    <property type="entry name" value="Ribonuclease H-like"/>
    <property type="match status" value="1"/>
</dbReference>
<dbReference type="PROSITE" id="PS50994">
    <property type="entry name" value="INTEGRASE"/>
    <property type="match status" value="1"/>
</dbReference>
<dbReference type="SUPFAM" id="SSF56672">
    <property type="entry name" value="DNA/RNA polymerases"/>
    <property type="match status" value="1"/>
</dbReference>
<keyword evidence="2" id="KW-0479">Metal-binding</keyword>
<reference evidence="7 8" key="1">
    <citation type="submission" date="2019-05" db="EMBL/GenBank/DDBJ databases">
        <title>Mikania micrantha, genome provides insights into the molecular mechanism of rapid growth.</title>
        <authorList>
            <person name="Liu B."/>
        </authorList>
    </citation>
    <scope>NUCLEOTIDE SEQUENCE [LARGE SCALE GENOMIC DNA]</scope>
    <source>
        <strain evidence="7">NLD-2019</strain>
        <tissue evidence="7">Leaf</tissue>
    </source>
</reference>
<dbReference type="EMBL" id="SZYD01000015">
    <property type="protein sequence ID" value="KAD3640115.1"/>
    <property type="molecule type" value="Genomic_DNA"/>
</dbReference>
<dbReference type="InterPro" id="IPR039537">
    <property type="entry name" value="Retrotran_Ty1/copia-like"/>
</dbReference>
<feature type="region of interest" description="Disordered" evidence="5">
    <location>
        <begin position="873"/>
        <end position="897"/>
    </location>
</feature>
<dbReference type="GO" id="GO:0006508">
    <property type="term" value="P:proteolysis"/>
    <property type="evidence" value="ECO:0007669"/>
    <property type="project" value="UniProtKB-KW"/>
</dbReference>
<keyword evidence="4" id="KW-0378">Hydrolase</keyword>
<dbReference type="Pfam" id="PF22936">
    <property type="entry name" value="Pol_BBD"/>
    <property type="match status" value="1"/>
</dbReference>
<proteinExistence type="predicted"/>
<evidence type="ECO:0000256" key="3">
    <source>
        <dbReference type="ARBA" id="ARBA00022750"/>
    </source>
</evidence>
<feature type="region of interest" description="Disordered" evidence="5">
    <location>
        <begin position="151"/>
        <end position="189"/>
    </location>
</feature>
<dbReference type="InterPro" id="IPR001584">
    <property type="entry name" value="Integrase_cat-core"/>
</dbReference>
<feature type="region of interest" description="Disordered" evidence="5">
    <location>
        <begin position="1474"/>
        <end position="1516"/>
    </location>
</feature>
<gene>
    <name evidence="7" type="ORF">E3N88_29338</name>
</gene>
<evidence type="ECO:0000256" key="1">
    <source>
        <dbReference type="ARBA" id="ARBA00022670"/>
    </source>
</evidence>
<keyword evidence="8" id="KW-1185">Reference proteome</keyword>
<dbReference type="Pfam" id="PF07727">
    <property type="entry name" value="RVT_2"/>
    <property type="match status" value="1"/>
</dbReference>
<dbReference type="InterPro" id="IPR036397">
    <property type="entry name" value="RNaseH_sf"/>
</dbReference>
<evidence type="ECO:0000313" key="7">
    <source>
        <dbReference type="EMBL" id="KAD3640115.1"/>
    </source>
</evidence>
<feature type="region of interest" description="Disordered" evidence="5">
    <location>
        <begin position="382"/>
        <end position="405"/>
    </location>
</feature>
<keyword evidence="3" id="KW-0064">Aspartyl protease</keyword>
<dbReference type="Pfam" id="PF25597">
    <property type="entry name" value="SH3_retrovirus"/>
    <property type="match status" value="1"/>
</dbReference>
<comment type="caution">
    <text evidence="7">The sequence shown here is derived from an EMBL/GenBank/DDBJ whole genome shotgun (WGS) entry which is preliminary data.</text>
</comment>
<sequence length="2422" mass="274742">MAKKSKQDQTVQKPVNDYEKRRLLTVEQNKNKLRDLGVKNIANSFTSLVESKKIKKGTVEPTNTNANDMDYIPNMDDASEGDRQHIVTTSKKQHRPQYIPPMSMNKFANLAKQHRVIGPKVIKTKSAKANYINVKAKRQLLLADEDDQTFHEDPINHLSSNEPQRSFPTSDPINHLSSNEPQRSFPTSVLKHNSSDVVNTSAVVKLATNTDASDVLMNKHSISKSSVLVDNHKEKKKRVPCEICRLFNHSTDECWYRKGSKFNKIKHKNKHILKMKNEFSSKFVPESSVVSKSGKSLQGNNSSTSKKGKGIVPDSGKQHLTASHLIKDTKMIKHKNKKSSSDVSDEIKILTQNHNQLMLMMQQLIGKVNLAEASVDLFHKKKSKSKVKAKSSDKNASSVASTDNGPSACQNSIWYVDSGGSMHMTGSRSLLHNYFTGRKGFVSFGNDAKGYIIGKGVVTNGEIRFDDVNHVENLKYNLLSVSQMCDKGHVSLFTKQDCRILSSDVMPLIGKVLDEYTLLKANRVGKVYAFDLSKKISVKGHPCLFSKASFKESNLWHRRLGHVNIKNMNQLVKHGLVRGLPLKDFSCDENCTACLKGKQHKVSFPAIGDSKSTGCLQLLHMDLFGPVQIMSMAKKKYCLVIVDDYSKFVWTFFLHSKGEVAKAIINFVLYAKKQYSIPIKCVRSDNGTEFRNHLLDEFYMSKGIQRQYSIPRTPEQNGVVERKNRTLIEAARTMLADSGLPLTFWAEAVNTACYVQNRVLVNQRLLKTPYEILHNLTPLISFFRAFGCPCYILNTKDQLTKFDSKVDAGYFVGYSSTCKAYRVFNCRTKIVEETLHVKFNECPKDSIPQNPAEMFDLNILQHEFPVEPNVEAHEDIPADPPKASTETTQGIPDDEDESTHLFRFSDNLPTSAKSDGPPVPNTNADEILASSKSFEIPVAVFPESSSTAAFVPPANTCTDLIPYQELKDHPLSQVLGDISAGVSTRSQLSNFCLYALFVSKQEPKNYHIALRDIGWVEAMQLELLQFKKQQVWELVSLPPGKCAIGTKWVFRNKTDENGQIIKNKARLVVQGFSQEEGIDYDETFAPVARLEAIRLFLAYAALHKLKVFQMDVKSAFLYGKIKEEVYVCQPPGFEDNKHPDWVYKLDKALYGLKQAPRAWYDTLSTFLLKNNFTRGSIDKTLFIKNVGHHKLLVQIYVDDIIFASSDLKLCDAFTELMTKNFEMSAMGELQFFLGLQIKQKPDGIFIHQSKYTKELLKKFDLQNCKPCSNPMSSTTQLDADLKGTSVDETLYRCMIGSLMYLTASRPDIMFATCVCARFQAAPKESHLIAVKRIFRYLQGTQSLGIWYSTGHICKLVAFSDSDYAGCKLSRKSTSGGCQFLGNCLVSWQSKKQTSVATSTAEAEYIAAASCTSQILWLQSQLLDYGIKELKTPLLMDSASALCTVKNPVQHSRTKHIEIRHHFIRDCYEKDPINHLSSNEPQRSFPTSDPINHLSSNEPQRSFPTSDPINHLSSNEPQRSFQLHLQIQSITSQAMNHNEAFQLQIQSITSQAMNHNEAFQLQIQSITSQAMNHNEAFQLQIQSITSQAMNHNEAFQLQIQSITSQAMNHNEAFQLQIQSITSQAMNHNEAFQLQRTTGDLQLQENRVLFFFVYGSTDQDPINHLSSNEPQRSFQLQIQSITSQAMNHNEAFQLQIQSITSQAMNHNEAFQLQIQSITSQAMNHNEAFQLQIQSITSQAMNHNEAFQLQIQSITSQAMNHNEAFQLQIQSITSQAMNHNEAFQLQIQSITSQAMNHNEAFQLQIQSITSQAMNHNEAFQLQRTTGDLQLQENRVLFFFVYGSTDQDPINHLSSNEPQRSFQLQIQSITSQAMNHNEAFQLQRTTGDLQLQENRVLFFFVYGSTDQDPINHLSSNEPQRSFQLQIQSITSQAMNHNEAFQLQVIILNQRTTGDLQLQENRIQSITSQAMNHNEAFQLQIQSITSQAMNHNEAFQLQIQSITSQAMNHNEAFQLQIQSITSQAMNHNEAFNFTEQQVIYSCKKTGYCFFFVYGSTDQDPINHLSSDEPQRSFPTSDPINHLSSNNHNETFQLQVIILNQRTTGDLQLQENRIQSITSQAMNHNEAFQLQIQSVTSQAMNHNEAFQLLVPSFFFVVGLFTGIIFGHGLADSPSDSSHGLRRRRSVSLSVYLSASDPIHELSSNEPQRSFPISDCETEHEIDNDIIRKKRGITCGKGARKIMKTSKMRLPLEFDFQTRRVISETDSAFMHECGYIVRNNCSFQFKDWRLVPNEVRLPLRHKLTGMEAHRAKLRAHFKENGGSKDLTKIKASPPYNISKEDWEYLCDMWCDAKFLETAKKKVEARQNRKTERRNGSKSTIRYHLEHGHDLYSSSGQIDTWRLTHWEEKKGWISKDAAAAYVSLHAHCYR</sequence>
<protein>
    <recommendedName>
        <fullName evidence="6">Integrase catalytic domain-containing protein</fullName>
    </recommendedName>
</protein>
<dbReference type="GO" id="GO:0015074">
    <property type="term" value="P:DNA integration"/>
    <property type="evidence" value="ECO:0007669"/>
    <property type="project" value="InterPro"/>
</dbReference>
<dbReference type="InterPro" id="IPR054722">
    <property type="entry name" value="PolX-like_BBD"/>
</dbReference>
<evidence type="ECO:0000256" key="2">
    <source>
        <dbReference type="ARBA" id="ARBA00022723"/>
    </source>
</evidence>